<accession>A0A0G4GT56</accession>
<proteinExistence type="predicted"/>
<sequence length="312" mass="33657">MSPFGNSMHVGKGSQGPYLGIIKRLVAPGFQLGQNRIPAEYGYSHVSFLTRRVEERGLSPLRDRDNVDVQERERPVRVGGMTTSAAQEEAKQRSNAAAFQNSMQPVNPTFSAVPSGILHPSGSSPTLHPNEEKEGQACRLHKQTCCKGLSVSLVIALVRERAAEVLQNFAAEASCCVRWMVQEGVASEITEMKGVEAGGLTVHFALESMKKWRKRGEGADRKELVGPCAPVPVGVAVGLSFGGGMGTGKGKEIWGAAVESFDVVLSGEGREKGGKEMGRARALWPFFKGDSCVCVVPVSKKKECRTACRLWK</sequence>
<organism evidence="1">
    <name type="scientific">Chromera velia CCMP2878</name>
    <dbReference type="NCBI Taxonomy" id="1169474"/>
    <lineage>
        <taxon>Eukaryota</taxon>
        <taxon>Sar</taxon>
        <taxon>Alveolata</taxon>
        <taxon>Colpodellida</taxon>
        <taxon>Chromeraceae</taxon>
        <taxon>Chromera</taxon>
    </lineage>
</organism>
<reference evidence="1" key="1">
    <citation type="submission" date="2014-11" db="EMBL/GenBank/DDBJ databases">
        <authorList>
            <person name="Otto D Thomas"/>
            <person name="Naeem Raeece"/>
        </authorList>
    </citation>
    <scope>NUCLEOTIDE SEQUENCE</scope>
</reference>
<dbReference type="VEuPathDB" id="CryptoDB:Cvel_23200"/>
<name>A0A0G4GT56_9ALVE</name>
<dbReference type="EMBL" id="CDMZ01001507">
    <property type="protein sequence ID" value="CEM33615.1"/>
    <property type="molecule type" value="Genomic_DNA"/>
</dbReference>
<evidence type="ECO:0000313" key="1">
    <source>
        <dbReference type="EMBL" id="CEM33615.1"/>
    </source>
</evidence>
<gene>
    <name evidence="1" type="ORF">Cvel_23200</name>
</gene>
<dbReference type="AlphaFoldDB" id="A0A0G4GT56"/>
<protein>
    <submittedName>
        <fullName evidence="1">Uncharacterized protein</fullName>
    </submittedName>
</protein>